<evidence type="ECO:0000256" key="8">
    <source>
        <dbReference type="HAMAP-Rule" id="MF_01333"/>
    </source>
</evidence>
<dbReference type="Pfam" id="PF00281">
    <property type="entry name" value="Ribosomal_L5"/>
    <property type="match status" value="1"/>
</dbReference>
<feature type="domain" description="Large ribosomal subunit protein uL5 N-terminal" evidence="10">
    <location>
        <begin position="24"/>
        <end position="80"/>
    </location>
</feature>
<feature type="domain" description="Large ribosomal subunit protein uL5 C-terminal" evidence="11">
    <location>
        <begin position="84"/>
        <end position="177"/>
    </location>
</feature>
<keyword evidence="6 8" id="KW-0687">Ribonucleoprotein</keyword>
<dbReference type="GO" id="GO:0019843">
    <property type="term" value="F:rRNA binding"/>
    <property type="evidence" value="ECO:0007669"/>
    <property type="project" value="UniProtKB-UniRule"/>
</dbReference>
<gene>
    <name evidence="8 12" type="primary">rplE</name>
    <name evidence="12" type="ORF">FZC37_02480</name>
</gene>
<reference evidence="12 13" key="1">
    <citation type="submission" date="2019-08" db="EMBL/GenBank/DDBJ databases">
        <title>Highly reduced genomes of protist endosymbionts show evolutionary convergence.</title>
        <authorList>
            <person name="George E."/>
            <person name="Husnik F."/>
            <person name="Tashyreva D."/>
            <person name="Prokopchuk G."/>
            <person name="Horak A."/>
            <person name="Kwong W.K."/>
            <person name="Lukes J."/>
            <person name="Keeling P.J."/>
        </authorList>
    </citation>
    <scope>NUCLEOTIDE SEQUENCE [LARGE SCALE GENOMIC DNA]</scope>
    <source>
        <strain evidence="12">1621</strain>
    </source>
</reference>
<dbReference type="Pfam" id="PF00673">
    <property type="entry name" value="Ribosomal_L5_C"/>
    <property type="match status" value="1"/>
</dbReference>
<dbReference type="InterPro" id="IPR002132">
    <property type="entry name" value="Ribosomal_uL5"/>
</dbReference>
<dbReference type="GO" id="GO:0003735">
    <property type="term" value="F:structural constituent of ribosome"/>
    <property type="evidence" value="ECO:0007669"/>
    <property type="project" value="InterPro"/>
</dbReference>
<dbReference type="GO" id="GO:0000049">
    <property type="term" value="F:tRNA binding"/>
    <property type="evidence" value="ECO:0007669"/>
    <property type="project" value="UniProtKB-UniRule"/>
</dbReference>
<dbReference type="PANTHER" id="PTHR11994">
    <property type="entry name" value="60S RIBOSOMAL PROTEIN L11-RELATED"/>
    <property type="match status" value="1"/>
</dbReference>
<dbReference type="HAMAP" id="MF_01333_B">
    <property type="entry name" value="Ribosomal_uL5_B"/>
    <property type="match status" value="1"/>
</dbReference>
<evidence type="ECO:0000313" key="13">
    <source>
        <dbReference type="Proteomes" id="UP000323844"/>
    </source>
</evidence>
<keyword evidence="3 8" id="KW-0699">rRNA-binding</keyword>
<protein>
    <recommendedName>
        <fullName evidence="7 8">Large ribosomal subunit protein uL5</fullName>
    </recommendedName>
</protein>
<keyword evidence="5 8" id="KW-0689">Ribosomal protein</keyword>
<dbReference type="GO" id="GO:0006412">
    <property type="term" value="P:translation"/>
    <property type="evidence" value="ECO:0007669"/>
    <property type="project" value="UniProtKB-UniRule"/>
</dbReference>
<evidence type="ECO:0000256" key="9">
    <source>
        <dbReference type="RuleBase" id="RU003930"/>
    </source>
</evidence>
<dbReference type="EMBL" id="CP043312">
    <property type="protein sequence ID" value="QEK39778.1"/>
    <property type="molecule type" value="Genomic_DNA"/>
</dbReference>
<dbReference type="InterPro" id="IPR031309">
    <property type="entry name" value="Ribosomal_uL5_C"/>
</dbReference>
<dbReference type="InterPro" id="IPR022803">
    <property type="entry name" value="Ribosomal_uL5_dom_sf"/>
</dbReference>
<dbReference type="Proteomes" id="UP000323844">
    <property type="component" value="Chromosome"/>
</dbReference>
<evidence type="ECO:0000256" key="7">
    <source>
        <dbReference type="ARBA" id="ARBA00035245"/>
    </source>
</evidence>
<evidence type="ECO:0000256" key="3">
    <source>
        <dbReference type="ARBA" id="ARBA00022730"/>
    </source>
</evidence>
<dbReference type="InterPro" id="IPR020930">
    <property type="entry name" value="Ribosomal_uL5_bac-type"/>
</dbReference>
<keyword evidence="13" id="KW-1185">Reference proteome</keyword>
<comment type="function">
    <text evidence="8">This is 1 of the proteins that bind and probably mediate the attachment of the 5S RNA into the large ribosomal subunit, where it forms part of the central protuberance. In the 70S ribosome it contacts protein S13 of the 30S subunit (bridge B1b), connecting the 2 subunits; this bridge is implicated in subunit movement. Contacts the P site tRNA; the 5S rRNA and some of its associated proteins might help stabilize positioning of ribosome-bound tRNAs.</text>
</comment>
<comment type="subunit">
    <text evidence="8">Part of the 50S ribosomal subunit; part of the 5S rRNA/L5/L18/L25 subcomplex. Contacts the 5S rRNA and the P site tRNA. Forms a bridge to the 30S subunit in the 70S ribosome.</text>
</comment>
<keyword evidence="2 8" id="KW-0820">tRNA-binding</keyword>
<evidence type="ECO:0000256" key="5">
    <source>
        <dbReference type="ARBA" id="ARBA00022980"/>
    </source>
</evidence>
<keyword evidence="4 8" id="KW-0694">RNA-binding</keyword>
<dbReference type="Gene3D" id="3.30.1440.10">
    <property type="match status" value="1"/>
</dbReference>
<accession>A0A5C0UI44</accession>
<dbReference type="NCBIfam" id="NF000585">
    <property type="entry name" value="PRK00010.1"/>
    <property type="match status" value="1"/>
</dbReference>
<dbReference type="GO" id="GO:1990904">
    <property type="term" value="C:ribonucleoprotein complex"/>
    <property type="evidence" value="ECO:0007669"/>
    <property type="project" value="UniProtKB-KW"/>
</dbReference>
<dbReference type="OrthoDB" id="9806626at2"/>
<dbReference type="GO" id="GO:0005840">
    <property type="term" value="C:ribosome"/>
    <property type="evidence" value="ECO:0007669"/>
    <property type="project" value="UniProtKB-KW"/>
</dbReference>
<evidence type="ECO:0000256" key="4">
    <source>
        <dbReference type="ARBA" id="ARBA00022884"/>
    </source>
</evidence>
<dbReference type="RefSeq" id="WP_148952139.1">
    <property type="nucleotide sequence ID" value="NZ_CP043312.1"/>
</dbReference>
<evidence type="ECO:0000256" key="2">
    <source>
        <dbReference type="ARBA" id="ARBA00022555"/>
    </source>
</evidence>
<dbReference type="KEGG" id="snay:FZC37_02480"/>
<dbReference type="AlphaFoldDB" id="A0A5C0UI44"/>
<evidence type="ECO:0000259" key="10">
    <source>
        <dbReference type="Pfam" id="PF00281"/>
    </source>
</evidence>
<proteinExistence type="inferred from homology"/>
<evidence type="ECO:0000313" key="12">
    <source>
        <dbReference type="EMBL" id="QEK39778.1"/>
    </source>
</evidence>
<dbReference type="InterPro" id="IPR031310">
    <property type="entry name" value="Ribosomal_uL5_N"/>
</dbReference>
<dbReference type="PROSITE" id="PS00358">
    <property type="entry name" value="RIBOSOMAL_L5"/>
    <property type="match status" value="1"/>
</dbReference>
<dbReference type="SUPFAM" id="SSF55282">
    <property type="entry name" value="RL5-like"/>
    <property type="match status" value="1"/>
</dbReference>
<evidence type="ECO:0000256" key="1">
    <source>
        <dbReference type="ARBA" id="ARBA00008553"/>
    </source>
</evidence>
<evidence type="ECO:0000259" key="11">
    <source>
        <dbReference type="Pfam" id="PF00673"/>
    </source>
</evidence>
<dbReference type="FunFam" id="3.30.1440.10:FF:000001">
    <property type="entry name" value="50S ribosomal protein L5"/>
    <property type="match status" value="1"/>
</dbReference>
<evidence type="ECO:0000256" key="6">
    <source>
        <dbReference type="ARBA" id="ARBA00023274"/>
    </source>
</evidence>
<dbReference type="PIRSF" id="PIRSF002161">
    <property type="entry name" value="Ribosomal_L5"/>
    <property type="match status" value="1"/>
</dbReference>
<organism evidence="12 13">
    <name type="scientific">Candidatus Sneabacter namystus</name>
    <dbReference type="NCBI Taxonomy" id="2601646"/>
    <lineage>
        <taxon>Bacteria</taxon>
        <taxon>Pseudomonadati</taxon>
        <taxon>Pseudomonadota</taxon>
        <taxon>Alphaproteobacteria</taxon>
        <taxon>Rickettsiales</taxon>
        <taxon>Rickettsiaceae</taxon>
        <taxon>Rickettsieae</taxon>
        <taxon>Candidatus Sneabacter</taxon>
    </lineage>
</organism>
<dbReference type="InterPro" id="IPR020929">
    <property type="entry name" value="Ribosomal_uL5_CS"/>
</dbReference>
<sequence length="179" mass="20170">MDRFCDLYKKKIVPSLKEKFGYKNLHQVPKMEKVVLSMGVGAAVTDGKKLISAAKELELIAGQKSITTKAKKSISSFKLRAGMPIGCKVTLRKSRMYEFLERLVLTALPRVKDFRGFSNKDFDGRGNFSFGIKEHIVFPEIDYDKISEMRGLGVCCVTSARNNEEGQALLEGFFMPFIK</sequence>
<comment type="similarity">
    <text evidence="1 8 9">Belongs to the universal ribosomal protein uL5 family.</text>
</comment>
<name>A0A5C0UI44_9RICK</name>